<dbReference type="GO" id="GO:0006400">
    <property type="term" value="P:tRNA modification"/>
    <property type="evidence" value="ECO:0007669"/>
    <property type="project" value="TreeGrafter"/>
</dbReference>
<evidence type="ECO:0000259" key="12">
    <source>
        <dbReference type="SMART" id="SM01144"/>
    </source>
</evidence>
<evidence type="ECO:0000256" key="10">
    <source>
        <dbReference type="ARBA" id="ARBA00042508"/>
    </source>
</evidence>
<keyword evidence="3" id="KW-0808">Transferase</keyword>
<comment type="catalytic activity">
    <reaction evidence="11">
        <text>a uridine in tRNA + S-adenosyl-L-methionine = a 3-[(3S)-3-amino-3-carboxypropyl]uridine in tRNA + S-methyl-5'-thioadenosine + H(+)</text>
        <dbReference type="Rhea" id="RHEA:62432"/>
        <dbReference type="Rhea" id="RHEA-COMP:13339"/>
        <dbReference type="Rhea" id="RHEA-COMP:16092"/>
        <dbReference type="ChEBI" id="CHEBI:15378"/>
        <dbReference type="ChEBI" id="CHEBI:17509"/>
        <dbReference type="ChEBI" id="CHEBI:59789"/>
        <dbReference type="ChEBI" id="CHEBI:65315"/>
        <dbReference type="ChEBI" id="CHEBI:82930"/>
        <dbReference type="EC" id="2.5.1.25"/>
    </reaction>
</comment>
<sequence>MEPTPFPDLVIADFKCLDSPAPRTQCVKCGKSRKYYCYNCFLPLPHLHESLPKVKLPLKVDIIKHPNEIDGKSTAPHAAILAPDDVTIYTYPCIPDYESQDVVLVFPCEDSITLEDMAASFDKKSNAIITSTLSDSNGFTEQKWIENENKEGKATVILDKAPGESLLISDSVGGLSDAKEETTASLNFGVDNSVQSQPQKRSLWESSCLDEANPSEPPLKLIKSTGTHFLPFDRVVFVDSTWNQTHNIINDERLKNLKRVELRSRNTHFWRCQDGKPKTYLSTIEAIYYFIKDFHTIFINSEYNHEYDNLLFFFSFMYQKIRKNSGGNHLKAYQR</sequence>
<evidence type="ECO:0000256" key="1">
    <source>
        <dbReference type="ARBA" id="ARBA00004123"/>
    </source>
</evidence>
<comment type="function">
    <text evidence="7">Catalyzes the formation of 3-(3-amino-3-carboxypropyl)uridine (acp3U) at position 20 in the D-loop of several cytoplasmic tRNAs (acp3U(20)).</text>
</comment>
<dbReference type="InterPro" id="IPR051521">
    <property type="entry name" value="tRNA_Mod/Golgi_Maint"/>
</dbReference>
<evidence type="ECO:0000256" key="4">
    <source>
        <dbReference type="ARBA" id="ARBA00022691"/>
    </source>
</evidence>
<keyword evidence="6" id="KW-0539">Nucleus</keyword>
<comment type="subcellular location">
    <subcellularLocation>
        <location evidence="1">Nucleus</location>
    </subcellularLocation>
</comment>
<evidence type="ECO:0000256" key="9">
    <source>
        <dbReference type="ARBA" id="ARBA00039242"/>
    </source>
</evidence>
<dbReference type="GO" id="GO:0005634">
    <property type="term" value="C:nucleus"/>
    <property type="evidence" value="ECO:0007669"/>
    <property type="project" value="UniProtKB-SubCell"/>
</dbReference>
<organism evidence="13 14">
    <name type="scientific">Lymnaea stagnalis</name>
    <name type="common">Great pond snail</name>
    <name type="synonym">Helix stagnalis</name>
    <dbReference type="NCBI Taxonomy" id="6523"/>
    <lineage>
        <taxon>Eukaryota</taxon>
        <taxon>Metazoa</taxon>
        <taxon>Spiralia</taxon>
        <taxon>Lophotrochozoa</taxon>
        <taxon>Mollusca</taxon>
        <taxon>Gastropoda</taxon>
        <taxon>Heterobranchia</taxon>
        <taxon>Euthyneura</taxon>
        <taxon>Panpulmonata</taxon>
        <taxon>Hygrophila</taxon>
        <taxon>Lymnaeoidea</taxon>
        <taxon>Lymnaeidae</taxon>
        <taxon>Lymnaea</taxon>
    </lineage>
</organism>
<evidence type="ECO:0000313" key="14">
    <source>
        <dbReference type="Proteomes" id="UP001497497"/>
    </source>
</evidence>
<evidence type="ECO:0000313" key="13">
    <source>
        <dbReference type="EMBL" id="CAL1535654.1"/>
    </source>
</evidence>
<dbReference type="PANTHER" id="PTHR15627:SF8">
    <property type="entry name" value="TRNA-URIDINE AMINOCARBOXYPROPYLTRANSFERASE 1"/>
    <property type="match status" value="1"/>
</dbReference>
<comment type="similarity">
    <text evidence="8">Belongs to the TDD superfamily. DTWD1 family.</text>
</comment>
<dbReference type="AlphaFoldDB" id="A0AAV2HNM4"/>
<evidence type="ECO:0000256" key="7">
    <source>
        <dbReference type="ARBA" id="ARBA00037050"/>
    </source>
</evidence>
<dbReference type="Pfam" id="PF03942">
    <property type="entry name" value="DTW"/>
    <property type="match status" value="1"/>
</dbReference>
<proteinExistence type="inferred from homology"/>
<dbReference type="EC" id="2.5.1.25" evidence="2"/>
<keyword evidence="5" id="KW-0819">tRNA processing</keyword>
<comment type="caution">
    <text evidence="13">The sequence shown here is derived from an EMBL/GenBank/DDBJ whole genome shotgun (WGS) entry which is preliminary data.</text>
</comment>
<accession>A0AAV2HNM4</accession>
<dbReference type="Proteomes" id="UP001497497">
    <property type="component" value="Unassembled WGS sequence"/>
</dbReference>
<evidence type="ECO:0000256" key="5">
    <source>
        <dbReference type="ARBA" id="ARBA00022694"/>
    </source>
</evidence>
<evidence type="ECO:0000256" key="11">
    <source>
        <dbReference type="ARBA" id="ARBA00048718"/>
    </source>
</evidence>
<dbReference type="InterPro" id="IPR005636">
    <property type="entry name" value="DTW"/>
</dbReference>
<evidence type="ECO:0000256" key="6">
    <source>
        <dbReference type="ARBA" id="ARBA00023242"/>
    </source>
</evidence>
<gene>
    <name evidence="13" type="ORF">GSLYS_00009614001</name>
</gene>
<dbReference type="EMBL" id="CAXITT010000207">
    <property type="protein sequence ID" value="CAL1535654.1"/>
    <property type="molecule type" value="Genomic_DNA"/>
</dbReference>
<keyword evidence="4" id="KW-0949">S-adenosyl-L-methionine</keyword>
<protein>
    <recommendedName>
        <fullName evidence="9">tRNA-uridine aminocarboxypropyltransferase 1</fullName>
        <ecNumber evidence="2">2.5.1.25</ecNumber>
    </recommendedName>
    <alternativeName>
        <fullName evidence="10">DTW domain-containing protein 1</fullName>
    </alternativeName>
</protein>
<reference evidence="13 14" key="1">
    <citation type="submission" date="2024-04" db="EMBL/GenBank/DDBJ databases">
        <authorList>
            <consortium name="Genoscope - CEA"/>
            <person name="William W."/>
        </authorList>
    </citation>
    <scope>NUCLEOTIDE SEQUENCE [LARGE SCALE GENOMIC DNA]</scope>
</reference>
<feature type="domain" description="DTW" evidence="12">
    <location>
        <begin position="33"/>
        <end position="326"/>
    </location>
</feature>
<dbReference type="GO" id="GO:0016432">
    <property type="term" value="F:tRNA-uridine aminocarboxypropyltransferase activity"/>
    <property type="evidence" value="ECO:0007669"/>
    <property type="project" value="UniProtKB-EC"/>
</dbReference>
<evidence type="ECO:0000256" key="3">
    <source>
        <dbReference type="ARBA" id="ARBA00022679"/>
    </source>
</evidence>
<evidence type="ECO:0000256" key="8">
    <source>
        <dbReference type="ARBA" id="ARBA00038290"/>
    </source>
</evidence>
<name>A0AAV2HNM4_LYMST</name>
<dbReference type="PANTHER" id="PTHR15627">
    <property type="entry name" value="NATURAL KILLER CELL-SPECIFIC ANTIGEN KLIP1"/>
    <property type="match status" value="1"/>
</dbReference>
<dbReference type="SMART" id="SM01144">
    <property type="entry name" value="DTW"/>
    <property type="match status" value="1"/>
</dbReference>
<evidence type="ECO:0000256" key="2">
    <source>
        <dbReference type="ARBA" id="ARBA00012386"/>
    </source>
</evidence>
<keyword evidence="14" id="KW-1185">Reference proteome</keyword>